<protein>
    <submittedName>
        <fullName evidence="2">CoA-binding protein</fullName>
    </submittedName>
</protein>
<gene>
    <name evidence="2" type="ORF">ER308_14260</name>
</gene>
<dbReference type="Gene3D" id="3.40.50.720">
    <property type="entry name" value="NAD(P)-binding Rossmann-like Domain"/>
    <property type="match status" value="1"/>
</dbReference>
<dbReference type="KEGG" id="erz:ER308_14260"/>
<dbReference type="Proteomes" id="UP000291469">
    <property type="component" value="Chromosome"/>
</dbReference>
<accession>A0A411YHB4</accession>
<dbReference type="PANTHER" id="PTHR33303">
    <property type="entry name" value="CYTOPLASMIC PROTEIN-RELATED"/>
    <property type="match status" value="1"/>
</dbReference>
<dbReference type="Pfam" id="PF13380">
    <property type="entry name" value="CoA_binding_2"/>
    <property type="match status" value="1"/>
</dbReference>
<organism evidence="2 3">
    <name type="scientific">Egibacter rhizosphaerae</name>
    <dbReference type="NCBI Taxonomy" id="1670831"/>
    <lineage>
        <taxon>Bacteria</taxon>
        <taxon>Bacillati</taxon>
        <taxon>Actinomycetota</taxon>
        <taxon>Nitriliruptoria</taxon>
        <taxon>Egibacterales</taxon>
        <taxon>Egibacteraceae</taxon>
        <taxon>Egibacter</taxon>
    </lineage>
</organism>
<keyword evidence="3" id="KW-1185">Reference proteome</keyword>
<reference evidence="2 3" key="1">
    <citation type="submission" date="2019-01" db="EMBL/GenBank/DDBJ databases">
        <title>Egibacter rhizosphaerae EGI 80759T.</title>
        <authorList>
            <person name="Chen D.-D."/>
            <person name="Tian Y."/>
            <person name="Jiao J.-Y."/>
            <person name="Zhang X.-T."/>
            <person name="Zhang Y.-G."/>
            <person name="Zhang Y."/>
            <person name="Xiao M."/>
            <person name="Shu W.-S."/>
            <person name="Li W.-J."/>
        </authorList>
    </citation>
    <scope>NUCLEOTIDE SEQUENCE [LARGE SCALE GENOMIC DNA]</scope>
    <source>
        <strain evidence="2 3">EGI 80759</strain>
    </source>
</reference>
<dbReference type="SUPFAM" id="SSF51735">
    <property type="entry name" value="NAD(P)-binding Rossmann-fold domains"/>
    <property type="match status" value="1"/>
</dbReference>
<dbReference type="AlphaFoldDB" id="A0A411YHB4"/>
<proteinExistence type="predicted"/>
<evidence type="ECO:0000313" key="3">
    <source>
        <dbReference type="Proteomes" id="UP000291469"/>
    </source>
</evidence>
<sequence length="162" mass="17427">MLCRPSPLGTGPPTTWSATVRTPDEPTAVADRILDRYRTFAVVGASNRPNRPSHGVMGVLERHGYHVIPVTPTASEVRGHQAYPALASVPEPIDVVDIFRRSDAAGEHVDEAVAVGARAVWMQLGVIDEAAAQRARDAGLEVVMDRCPAIELSRREGERASA</sequence>
<dbReference type="EMBL" id="CP036402">
    <property type="protein sequence ID" value="QBI20607.1"/>
    <property type="molecule type" value="Genomic_DNA"/>
</dbReference>
<evidence type="ECO:0000259" key="1">
    <source>
        <dbReference type="SMART" id="SM00881"/>
    </source>
</evidence>
<dbReference type="PANTHER" id="PTHR33303:SF2">
    <property type="entry name" value="COA-BINDING DOMAIN-CONTAINING PROTEIN"/>
    <property type="match status" value="1"/>
</dbReference>
<dbReference type="SMART" id="SM00881">
    <property type="entry name" value="CoA_binding"/>
    <property type="match status" value="1"/>
</dbReference>
<name>A0A411YHB4_9ACTN</name>
<dbReference type="InterPro" id="IPR036291">
    <property type="entry name" value="NAD(P)-bd_dom_sf"/>
</dbReference>
<evidence type="ECO:0000313" key="2">
    <source>
        <dbReference type="EMBL" id="QBI20607.1"/>
    </source>
</evidence>
<dbReference type="InterPro" id="IPR003781">
    <property type="entry name" value="CoA-bd"/>
</dbReference>
<dbReference type="OrthoDB" id="9804695at2"/>
<feature type="domain" description="CoA-binding" evidence="1">
    <location>
        <begin position="33"/>
        <end position="126"/>
    </location>
</feature>